<name>A0A4C1UD12_EUMVA</name>
<evidence type="ECO:0000313" key="2">
    <source>
        <dbReference type="EMBL" id="GBP23804.1"/>
    </source>
</evidence>
<dbReference type="EMBL" id="BGZK01000154">
    <property type="protein sequence ID" value="GBP23804.1"/>
    <property type="molecule type" value="Genomic_DNA"/>
</dbReference>
<organism evidence="2 3">
    <name type="scientific">Eumeta variegata</name>
    <name type="common">Bagworm moth</name>
    <name type="synonym">Eumeta japonica</name>
    <dbReference type="NCBI Taxonomy" id="151549"/>
    <lineage>
        <taxon>Eukaryota</taxon>
        <taxon>Metazoa</taxon>
        <taxon>Ecdysozoa</taxon>
        <taxon>Arthropoda</taxon>
        <taxon>Hexapoda</taxon>
        <taxon>Insecta</taxon>
        <taxon>Pterygota</taxon>
        <taxon>Neoptera</taxon>
        <taxon>Endopterygota</taxon>
        <taxon>Lepidoptera</taxon>
        <taxon>Glossata</taxon>
        <taxon>Ditrysia</taxon>
        <taxon>Tineoidea</taxon>
        <taxon>Psychidae</taxon>
        <taxon>Oiketicinae</taxon>
        <taxon>Eumeta</taxon>
    </lineage>
</organism>
<dbReference type="Proteomes" id="UP000299102">
    <property type="component" value="Unassembled WGS sequence"/>
</dbReference>
<feature type="region of interest" description="Disordered" evidence="1">
    <location>
        <begin position="25"/>
        <end position="45"/>
    </location>
</feature>
<keyword evidence="3" id="KW-1185">Reference proteome</keyword>
<comment type="caution">
    <text evidence="2">The sequence shown here is derived from an EMBL/GenBank/DDBJ whole genome shotgun (WGS) entry which is preliminary data.</text>
</comment>
<reference evidence="2 3" key="1">
    <citation type="journal article" date="2019" name="Commun. Biol.">
        <title>The bagworm genome reveals a unique fibroin gene that provides high tensile strength.</title>
        <authorList>
            <person name="Kono N."/>
            <person name="Nakamura H."/>
            <person name="Ohtoshi R."/>
            <person name="Tomita M."/>
            <person name="Numata K."/>
            <person name="Arakawa K."/>
        </authorList>
    </citation>
    <scope>NUCLEOTIDE SEQUENCE [LARGE SCALE GENOMIC DNA]</scope>
</reference>
<sequence length="119" mass="13178">MKLIYRQTLQIYILAGIDDEDYDSSETALGPKAAPAGRPHCAEAGVTTEWRAGRGRLSRTKSASERDVASPLARRFLRLHRKWLKGSGRRRRGMASGRSGVISTKLCPRWSVPGGNEIK</sequence>
<dbReference type="AlphaFoldDB" id="A0A4C1UD12"/>
<proteinExistence type="predicted"/>
<protein>
    <submittedName>
        <fullName evidence="2">Uncharacterized protein</fullName>
    </submittedName>
</protein>
<gene>
    <name evidence="2" type="ORF">EVAR_86179_1</name>
</gene>
<accession>A0A4C1UD12</accession>
<evidence type="ECO:0000256" key="1">
    <source>
        <dbReference type="SAM" id="MobiDB-lite"/>
    </source>
</evidence>
<evidence type="ECO:0000313" key="3">
    <source>
        <dbReference type="Proteomes" id="UP000299102"/>
    </source>
</evidence>